<name>A0A4R1HU35_PSEEN</name>
<feature type="compositionally biased region" description="Basic and acidic residues" evidence="1">
    <location>
        <begin position="93"/>
        <end position="107"/>
    </location>
</feature>
<dbReference type="AlphaFoldDB" id="A0A4R1HU35"/>
<organism evidence="2 3">
    <name type="scientific">Pseudonocardia endophytica</name>
    <dbReference type="NCBI Taxonomy" id="401976"/>
    <lineage>
        <taxon>Bacteria</taxon>
        <taxon>Bacillati</taxon>
        <taxon>Actinomycetota</taxon>
        <taxon>Actinomycetes</taxon>
        <taxon>Pseudonocardiales</taxon>
        <taxon>Pseudonocardiaceae</taxon>
        <taxon>Pseudonocardia</taxon>
    </lineage>
</organism>
<dbReference type="RefSeq" id="WP_207908855.1">
    <property type="nucleotide sequence ID" value="NZ_SMFZ01000002.1"/>
</dbReference>
<evidence type="ECO:0000256" key="1">
    <source>
        <dbReference type="SAM" id="MobiDB-lite"/>
    </source>
</evidence>
<dbReference type="InterPro" id="IPR025843">
    <property type="entry name" value="Actino_peptide"/>
</dbReference>
<keyword evidence="3" id="KW-1185">Reference proteome</keyword>
<proteinExistence type="predicted"/>
<evidence type="ECO:0000313" key="3">
    <source>
        <dbReference type="Proteomes" id="UP000295560"/>
    </source>
</evidence>
<dbReference type="EMBL" id="SMFZ01000002">
    <property type="protein sequence ID" value="TCK20942.1"/>
    <property type="molecule type" value="Genomic_DNA"/>
</dbReference>
<comment type="caution">
    <text evidence="2">The sequence shown here is derived from an EMBL/GenBank/DDBJ whole genome shotgun (WGS) entry which is preliminary data.</text>
</comment>
<accession>A0A4R1HU35</accession>
<sequence>MTTQETLRHDPMFDADTAVPLSSPFLDDASPDLTPLRAGRPFGMRFAVPPPHPVVVDLSRVRFDPDRQVCVDGDGTPIFGRHTDGTTNTQTSDGHKNMDSDTDHRED</sequence>
<dbReference type="Proteomes" id="UP000295560">
    <property type="component" value="Unassembled WGS sequence"/>
</dbReference>
<dbReference type="NCBIfam" id="TIGR04186">
    <property type="entry name" value="GRASP_targ"/>
    <property type="match status" value="1"/>
</dbReference>
<reference evidence="2 3" key="1">
    <citation type="submission" date="2019-03" db="EMBL/GenBank/DDBJ databases">
        <title>Sequencing the genomes of 1000 actinobacteria strains.</title>
        <authorList>
            <person name="Klenk H.-P."/>
        </authorList>
    </citation>
    <scope>NUCLEOTIDE SEQUENCE [LARGE SCALE GENOMIC DNA]</scope>
    <source>
        <strain evidence="2 3">DSM 44969</strain>
    </source>
</reference>
<gene>
    <name evidence="2" type="ORF">EV378_4910</name>
</gene>
<feature type="region of interest" description="Disordered" evidence="1">
    <location>
        <begin position="68"/>
        <end position="107"/>
    </location>
</feature>
<evidence type="ECO:0000313" key="2">
    <source>
        <dbReference type="EMBL" id="TCK20942.1"/>
    </source>
</evidence>
<dbReference type="InterPro" id="IPR026496">
    <property type="entry name" value="GRASP_targ"/>
</dbReference>
<protein>
    <submittedName>
        <fullName evidence="2">Putative ATP-grasp target RiPP</fullName>
    </submittedName>
</protein>
<dbReference type="Pfam" id="PF14408">
    <property type="entry name" value="Actino_peptide"/>
    <property type="match status" value="1"/>
</dbReference>